<keyword evidence="1" id="KW-0812">Transmembrane</keyword>
<feature type="transmembrane region" description="Helical" evidence="1">
    <location>
        <begin position="236"/>
        <end position="257"/>
    </location>
</feature>
<feature type="transmembrane region" description="Helical" evidence="1">
    <location>
        <begin position="7"/>
        <end position="29"/>
    </location>
</feature>
<feature type="transmembrane region" description="Helical" evidence="1">
    <location>
        <begin position="213"/>
        <end position="230"/>
    </location>
</feature>
<dbReference type="Proteomes" id="UP000283655">
    <property type="component" value="Unassembled WGS sequence"/>
</dbReference>
<proteinExistence type="predicted"/>
<comment type="caution">
    <text evidence="3">The sequence shown here is derived from an EMBL/GenBank/DDBJ whole genome shotgun (WGS) entry which is preliminary data.</text>
</comment>
<accession>A0A419AW44</accession>
<dbReference type="AlphaFoldDB" id="A0A419AW44"/>
<evidence type="ECO:0000313" key="3">
    <source>
        <dbReference type="EMBL" id="RJL51219.1"/>
    </source>
</evidence>
<feature type="domain" description="Fatty acid desaturase" evidence="2">
    <location>
        <begin position="88"/>
        <end position="334"/>
    </location>
</feature>
<sequence length="377" mass="43401">MLNQDRVFDVMVVLIALSLFFRLAIKLYYRDGERILPKFKLSPGNRDEISYYKRFDTLFAPLPFIYCWLEIFAAVLFFRWTDYNVLSGVLLAVVTSGRMRALQELGHNALHLALCPSKRLQWFLSNTFFQFPTLKRDMDSRFITHVIEHHPNADVPGKDPNLRRVVAAGMVPGISRGQFIKALFYPVSLKGLANNIKGNFRDVFRENTSKQTALLRAVVTISVVALYLWVGGIAALIVGWVIPVFSIYPLFSWWSLLSKHRWHTPYTPTRYRLAHDYEHGRATDFSGVFGAIQRYLIFPMSDAYHLAHHIYPTVRYQYMPAVDWALKVNEPRYTQYIAKGMIFGSGGQPAALSELYHRLVNTAVQSPLNRERGTIND</sequence>
<dbReference type="Pfam" id="PF00487">
    <property type="entry name" value="FA_desaturase"/>
    <property type="match status" value="1"/>
</dbReference>
<dbReference type="GO" id="GO:0006629">
    <property type="term" value="P:lipid metabolic process"/>
    <property type="evidence" value="ECO:0007669"/>
    <property type="project" value="InterPro"/>
</dbReference>
<evidence type="ECO:0000256" key="1">
    <source>
        <dbReference type="SAM" id="Phobius"/>
    </source>
</evidence>
<evidence type="ECO:0000259" key="2">
    <source>
        <dbReference type="Pfam" id="PF00487"/>
    </source>
</evidence>
<dbReference type="EMBL" id="QZDH01000023">
    <property type="protein sequence ID" value="RJL51219.1"/>
    <property type="molecule type" value="Genomic_DNA"/>
</dbReference>
<gene>
    <name evidence="3" type="ORF">D5071_11440</name>
</gene>
<dbReference type="InterPro" id="IPR005804">
    <property type="entry name" value="FA_desaturase_dom"/>
</dbReference>
<keyword evidence="1" id="KW-1133">Transmembrane helix</keyword>
<protein>
    <submittedName>
        <fullName evidence="3">Fatty acid desaturase</fullName>
    </submittedName>
</protein>
<feature type="transmembrane region" description="Helical" evidence="1">
    <location>
        <begin position="58"/>
        <end position="78"/>
    </location>
</feature>
<dbReference type="RefSeq" id="WP_119873806.1">
    <property type="nucleotide sequence ID" value="NZ_QZDH01000023.1"/>
</dbReference>
<reference evidence="3 4" key="1">
    <citation type="submission" date="2018-09" db="EMBL/GenBank/DDBJ databases">
        <title>Phylogenetic diversity of Pectobacterium and Dickeya strains causing blackleg disease of potato in Morocco.</title>
        <authorList>
            <person name="Oulghazi S."/>
            <person name="Moumni M."/>
            <person name="Faure D."/>
        </authorList>
    </citation>
    <scope>NUCLEOTIDE SEQUENCE [LARGE SCALE GENOMIC DNA]</scope>
    <source>
        <strain evidence="3 4">S1.15.11.2D</strain>
    </source>
</reference>
<name>A0A419AW44_PECCA</name>
<keyword evidence="1" id="KW-0472">Membrane</keyword>
<evidence type="ECO:0000313" key="4">
    <source>
        <dbReference type="Proteomes" id="UP000283655"/>
    </source>
</evidence>
<organism evidence="3 4">
    <name type="scientific">Pectobacterium carotovorum</name>
    <name type="common">Erwinia carotovora</name>
    <dbReference type="NCBI Taxonomy" id="554"/>
    <lineage>
        <taxon>Bacteria</taxon>
        <taxon>Pseudomonadati</taxon>
        <taxon>Pseudomonadota</taxon>
        <taxon>Gammaproteobacteria</taxon>
        <taxon>Enterobacterales</taxon>
        <taxon>Pectobacteriaceae</taxon>
        <taxon>Pectobacterium</taxon>
    </lineage>
</organism>